<keyword evidence="1" id="KW-0472">Membrane</keyword>
<dbReference type="PANTHER" id="PTHR43798">
    <property type="entry name" value="MONOACYLGLYCEROL LIPASE"/>
    <property type="match status" value="1"/>
</dbReference>
<dbReference type="Gene3D" id="3.40.50.1820">
    <property type="entry name" value="alpha/beta hydrolase"/>
    <property type="match status" value="1"/>
</dbReference>
<organism evidence="3 4">
    <name type="scientific">Sulfurovum lithotrophicum</name>
    <dbReference type="NCBI Taxonomy" id="206403"/>
    <lineage>
        <taxon>Bacteria</taxon>
        <taxon>Pseudomonadati</taxon>
        <taxon>Campylobacterota</taxon>
        <taxon>Epsilonproteobacteria</taxon>
        <taxon>Campylobacterales</taxon>
        <taxon>Sulfurovaceae</taxon>
        <taxon>Sulfurovum</taxon>
    </lineage>
</organism>
<keyword evidence="1" id="KW-0812">Transmembrane</keyword>
<reference evidence="4" key="2">
    <citation type="journal article" date="2017" name="Stand. Genomic Sci.">
        <title>Complete genome sequence of the sulfur-oxidizing chemolithoautotrophic Sulfurovum lithotrophicum 42BKTT.</title>
        <authorList>
            <person name="Jeon W."/>
            <person name="Priscilla L."/>
            <person name="Park G."/>
            <person name="Lee H."/>
            <person name="Lee N."/>
            <person name="Lee D."/>
            <person name="Kwon H."/>
            <person name="Ahn I."/>
            <person name="Lee C."/>
            <person name="Lee H."/>
            <person name="Ahn J."/>
        </authorList>
    </citation>
    <scope>NUCLEOTIDE SEQUENCE [LARGE SCALE GENOMIC DNA]</scope>
    <source>
        <strain evidence="4">ATCC BAA-797 / 42BKT</strain>
    </source>
</reference>
<dbReference type="GO" id="GO:0016020">
    <property type="term" value="C:membrane"/>
    <property type="evidence" value="ECO:0007669"/>
    <property type="project" value="TreeGrafter"/>
</dbReference>
<sequence length="285" mass="32394">MHHPLKVKLIRAYFAIVSYLFPALAVLSAYRLFHHPVNTKRKNAKEKKVPAPQRFIIKVDEKIQLQAYRWGEADHPPVLLVHGWSTTSRSMSNFLDLLLRNDFQVISYDAVQHGESEGKASDLAGWADSVRAVMRETGPVKCIIAHSFGAAAVTVASKLGLDTRKLVLVAPIHDIIEVADRFAERLGIPKKIVEEMRDYTWAQNKTNFHKYGKDWKDILHSNFHVPTLIFHDVGDREIGIEHSRQLCQLWPWAVLRKTKGLGHRKILDDGDVAKEIVAFIKNGSE</sequence>
<name>A0A7U4RQR3_9BACT</name>
<dbReference type="KEGG" id="slh:YH65_06130"/>
<dbReference type="SUPFAM" id="SSF53474">
    <property type="entry name" value="alpha/beta-Hydrolases"/>
    <property type="match status" value="1"/>
</dbReference>
<keyword evidence="4" id="KW-1185">Reference proteome</keyword>
<proteinExistence type="predicted"/>
<accession>A0A7U4RQR3</accession>
<dbReference type="OrthoDB" id="9777090at2"/>
<gene>
    <name evidence="3" type="ORF">YH65_06130</name>
</gene>
<feature type="transmembrane region" description="Helical" evidence="1">
    <location>
        <begin position="12"/>
        <end position="33"/>
    </location>
</feature>
<dbReference type="PANTHER" id="PTHR43798:SF33">
    <property type="entry name" value="HYDROLASE, PUTATIVE (AFU_ORTHOLOGUE AFUA_2G14860)-RELATED"/>
    <property type="match status" value="1"/>
</dbReference>
<dbReference type="InterPro" id="IPR000073">
    <property type="entry name" value="AB_hydrolase_1"/>
</dbReference>
<keyword evidence="1" id="KW-1133">Transmembrane helix</keyword>
<evidence type="ECO:0000256" key="1">
    <source>
        <dbReference type="SAM" id="Phobius"/>
    </source>
</evidence>
<dbReference type="RefSeq" id="WP_046551099.1">
    <property type="nucleotide sequence ID" value="NZ_CP011308.1"/>
</dbReference>
<dbReference type="Proteomes" id="UP000034444">
    <property type="component" value="Chromosome"/>
</dbReference>
<feature type="domain" description="AB hydrolase-1" evidence="2">
    <location>
        <begin position="78"/>
        <end position="216"/>
    </location>
</feature>
<dbReference type="InterPro" id="IPR029058">
    <property type="entry name" value="AB_hydrolase_fold"/>
</dbReference>
<dbReference type="EMBL" id="CP011308">
    <property type="protein sequence ID" value="AKF25016.1"/>
    <property type="molecule type" value="Genomic_DNA"/>
</dbReference>
<evidence type="ECO:0000313" key="3">
    <source>
        <dbReference type="EMBL" id="AKF25016.1"/>
    </source>
</evidence>
<evidence type="ECO:0000259" key="2">
    <source>
        <dbReference type="Pfam" id="PF12697"/>
    </source>
</evidence>
<dbReference type="InterPro" id="IPR050266">
    <property type="entry name" value="AB_hydrolase_sf"/>
</dbReference>
<protein>
    <recommendedName>
        <fullName evidence="2">AB hydrolase-1 domain-containing protein</fullName>
    </recommendedName>
</protein>
<dbReference type="AlphaFoldDB" id="A0A7U4RQR3"/>
<reference evidence="3 4" key="1">
    <citation type="submission" date="2015-04" db="EMBL/GenBank/DDBJ databases">
        <title>Complete genome sequence of Sulfurovum lithotrophicum ATCC BAA-797T.</title>
        <authorList>
            <person name="Ahn J."/>
            <person name="Park G."/>
            <person name="Jeon W."/>
            <person name="Jang Y."/>
            <person name="Jang M."/>
            <person name="Lee H."/>
            <person name="Lee H."/>
        </authorList>
    </citation>
    <scope>NUCLEOTIDE SEQUENCE [LARGE SCALE GENOMIC DNA]</scope>
    <source>
        <strain evidence="4">ATCC BAA-797 / 42BKT</strain>
    </source>
</reference>
<dbReference type="Pfam" id="PF12697">
    <property type="entry name" value="Abhydrolase_6"/>
    <property type="match status" value="1"/>
</dbReference>
<evidence type="ECO:0000313" key="4">
    <source>
        <dbReference type="Proteomes" id="UP000034444"/>
    </source>
</evidence>